<dbReference type="PROSITE" id="PS50800">
    <property type="entry name" value="SAP"/>
    <property type="match status" value="1"/>
</dbReference>
<dbReference type="Pfam" id="PF02037">
    <property type="entry name" value="SAP"/>
    <property type="match status" value="1"/>
</dbReference>
<keyword evidence="4" id="KW-1185">Reference proteome</keyword>
<dbReference type="InterPro" id="IPR003034">
    <property type="entry name" value="SAP_dom"/>
</dbReference>
<evidence type="ECO:0000256" key="1">
    <source>
        <dbReference type="SAM" id="MobiDB-lite"/>
    </source>
</evidence>
<proteinExistence type="predicted"/>
<dbReference type="SUPFAM" id="SSF68906">
    <property type="entry name" value="SAP domain"/>
    <property type="match status" value="1"/>
</dbReference>
<name>A0AAD9K0Y8_9ANNE</name>
<organism evidence="3 4">
    <name type="scientific">Paralvinella palmiformis</name>
    <dbReference type="NCBI Taxonomy" id="53620"/>
    <lineage>
        <taxon>Eukaryota</taxon>
        <taxon>Metazoa</taxon>
        <taxon>Spiralia</taxon>
        <taxon>Lophotrochozoa</taxon>
        <taxon>Annelida</taxon>
        <taxon>Polychaeta</taxon>
        <taxon>Sedentaria</taxon>
        <taxon>Canalipalpata</taxon>
        <taxon>Terebellida</taxon>
        <taxon>Terebelliformia</taxon>
        <taxon>Alvinellidae</taxon>
        <taxon>Paralvinella</taxon>
    </lineage>
</organism>
<feature type="domain" description="SAP" evidence="2">
    <location>
        <begin position="5"/>
        <end position="39"/>
    </location>
</feature>
<dbReference type="InterPro" id="IPR036361">
    <property type="entry name" value="SAP_dom_sf"/>
</dbReference>
<feature type="compositionally biased region" description="Basic and acidic residues" evidence="1">
    <location>
        <begin position="27"/>
        <end position="37"/>
    </location>
</feature>
<protein>
    <recommendedName>
        <fullName evidence="2">SAP domain-containing protein</fullName>
    </recommendedName>
</protein>
<dbReference type="Gene3D" id="1.10.720.30">
    <property type="entry name" value="SAP domain"/>
    <property type="match status" value="1"/>
</dbReference>
<gene>
    <name evidence="3" type="ORF">LSH36_97g07023</name>
</gene>
<dbReference type="EMBL" id="JAODUP010000097">
    <property type="protein sequence ID" value="KAK2162531.1"/>
    <property type="molecule type" value="Genomic_DNA"/>
</dbReference>
<evidence type="ECO:0000313" key="4">
    <source>
        <dbReference type="Proteomes" id="UP001208570"/>
    </source>
</evidence>
<comment type="caution">
    <text evidence="3">The sequence shown here is derived from an EMBL/GenBank/DDBJ whole genome shotgun (WGS) entry which is preliminary data.</text>
</comment>
<feature type="region of interest" description="Disordered" evidence="1">
    <location>
        <begin position="23"/>
        <end position="49"/>
    </location>
</feature>
<evidence type="ECO:0000259" key="2">
    <source>
        <dbReference type="PROSITE" id="PS50800"/>
    </source>
</evidence>
<sequence length="73" mass="8195">MMSEFGGMTLGELRDELRKRHAKLSGRKRELVERDNTRTTPPPLTGEQYGRITVTSDFGNFGLVTSPVGSIWL</sequence>
<dbReference type="AlphaFoldDB" id="A0AAD9K0Y8"/>
<dbReference type="Proteomes" id="UP001208570">
    <property type="component" value="Unassembled WGS sequence"/>
</dbReference>
<accession>A0AAD9K0Y8</accession>
<evidence type="ECO:0000313" key="3">
    <source>
        <dbReference type="EMBL" id="KAK2162531.1"/>
    </source>
</evidence>
<reference evidence="3" key="1">
    <citation type="journal article" date="2023" name="Mol. Biol. Evol.">
        <title>Third-Generation Sequencing Reveals the Adaptive Role of the Epigenome in Three Deep-Sea Polychaetes.</title>
        <authorList>
            <person name="Perez M."/>
            <person name="Aroh O."/>
            <person name="Sun Y."/>
            <person name="Lan Y."/>
            <person name="Juniper S.K."/>
            <person name="Young C.R."/>
            <person name="Angers B."/>
            <person name="Qian P.Y."/>
        </authorList>
    </citation>
    <scope>NUCLEOTIDE SEQUENCE</scope>
    <source>
        <strain evidence="3">P08H-3</strain>
    </source>
</reference>